<feature type="transmembrane region" description="Helical" evidence="2">
    <location>
        <begin position="50"/>
        <end position="70"/>
    </location>
</feature>
<evidence type="ECO:0000313" key="4">
    <source>
        <dbReference type="Proteomes" id="UP001149163"/>
    </source>
</evidence>
<dbReference type="AlphaFoldDB" id="A0A9W9LN28"/>
<dbReference type="Proteomes" id="UP001149163">
    <property type="component" value="Unassembled WGS sequence"/>
</dbReference>
<keyword evidence="2" id="KW-0812">Transmembrane</keyword>
<protein>
    <submittedName>
        <fullName evidence="3">Uncharacterized protein</fullName>
    </submittedName>
</protein>
<evidence type="ECO:0000256" key="2">
    <source>
        <dbReference type="SAM" id="Phobius"/>
    </source>
</evidence>
<keyword evidence="2" id="KW-0472">Membrane</keyword>
<feature type="region of interest" description="Disordered" evidence="1">
    <location>
        <begin position="137"/>
        <end position="163"/>
    </location>
</feature>
<evidence type="ECO:0000313" key="3">
    <source>
        <dbReference type="EMBL" id="KAJ5167499.1"/>
    </source>
</evidence>
<reference evidence="3" key="2">
    <citation type="journal article" date="2023" name="IMA Fungus">
        <title>Comparative genomic study of the Penicillium genus elucidates a diverse pangenome and 15 lateral gene transfer events.</title>
        <authorList>
            <person name="Petersen C."/>
            <person name="Sorensen T."/>
            <person name="Nielsen M.R."/>
            <person name="Sondergaard T.E."/>
            <person name="Sorensen J.L."/>
            <person name="Fitzpatrick D.A."/>
            <person name="Frisvad J.C."/>
            <person name="Nielsen K.L."/>
        </authorList>
    </citation>
    <scope>NUCLEOTIDE SEQUENCE</scope>
    <source>
        <strain evidence="3">IBT 26290</strain>
    </source>
</reference>
<gene>
    <name evidence="3" type="ORF">N7482_006280</name>
</gene>
<sequence length="291" mass="31926">MHAAAATRGGNHSTNRIEDTGGAQETERSSKPNEGPSPNLTIFPARRIRVLVRPLYILVLSINMFLLYIMPELAGAHPHSVTSKLNATSGEAQMWRSLAVIHPSAVVHFSLSGRGSENVKIPTSKWVGFSNPASPSHSYDTVHPDPDNCTASSTPQLASHPQSQIATRSSFTYKSAPNPKRPLHCFSFSSFLPLLFQITFALADLSDDHGPDRPTTGARTSHNAFASMRQVRASPLLTWIYLGTAIGTSQWRTDLKIDAVTHLEFKWTSTYAGVMSLHTQSMLAAIERHWD</sequence>
<dbReference type="GeneID" id="81427581"/>
<keyword evidence="2" id="KW-1133">Transmembrane helix</keyword>
<feature type="compositionally biased region" description="Polar residues" evidence="1">
    <location>
        <begin position="149"/>
        <end position="163"/>
    </location>
</feature>
<dbReference type="RefSeq" id="XP_056543960.1">
    <property type="nucleotide sequence ID" value="XM_056688405.1"/>
</dbReference>
<organism evidence="3 4">
    <name type="scientific">Penicillium canariense</name>
    <dbReference type="NCBI Taxonomy" id="189055"/>
    <lineage>
        <taxon>Eukaryota</taxon>
        <taxon>Fungi</taxon>
        <taxon>Dikarya</taxon>
        <taxon>Ascomycota</taxon>
        <taxon>Pezizomycotina</taxon>
        <taxon>Eurotiomycetes</taxon>
        <taxon>Eurotiomycetidae</taxon>
        <taxon>Eurotiales</taxon>
        <taxon>Aspergillaceae</taxon>
        <taxon>Penicillium</taxon>
    </lineage>
</organism>
<reference evidence="3" key="1">
    <citation type="submission" date="2022-11" db="EMBL/GenBank/DDBJ databases">
        <authorList>
            <person name="Petersen C."/>
        </authorList>
    </citation>
    <scope>NUCLEOTIDE SEQUENCE</scope>
    <source>
        <strain evidence="3">IBT 26290</strain>
    </source>
</reference>
<proteinExistence type="predicted"/>
<evidence type="ECO:0000256" key="1">
    <source>
        <dbReference type="SAM" id="MobiDB-lite"/>
    </source>
</evidence>
<dbReference type="EMBL" id="JAPQKN010000003">
    <property type="protein sequence ID" value="KAJ5167499.1"/>
    <property type="molecule type" value="Genomic_DNA"/>
</dbReference>
<feature type="compositionally biased region" description="Basic and acidic residues" evidence="1">
    <location>
        <begin position="15"/>
        <end position="31"/>
    </location>
</feature>
<name>A0A9W9LN28_9EURO</name>
<comment type="caution">
    <text evidence="3">The sequence shown here is derived from an EMBL/GenBank/DDBJ whole genome shotgun (WGS) entry which is preliminary data.</text>
</comment>
<accession>A0A9W9LN28</accession>
<keyword evidence="4" id="KW-1185">Reference proteome</keyword>
<feature type="region of interest" description="Disordered" evidence="1">
    <location>
        <begin position="1"/>
        <end position="39"/>
    </location>
</feature>